<feature type="transmembrane region" description="Helical" evidence="8">
    <location>
        <begin position="188"/>
        <end position="212"/>
    </location>
</feature>
<keyword evidence="3" id="KW-0813">Transport</keyword>
<feature type="transmembrane region" description="Helical" evidence="8">
    <location>
        <begin position="89"/>
        <end position="112"/>
    </location>
</feature>
<name>A0A1X7J728_9BACL</name>
<accession>A0A1X7J728</accession>
<keyword evidence="10" id="KW-1185">Reference proteome</keyword>
<keyword evidence="6 8" id="KW-1133">Transmembrane helix</keyword>
<feature type="transmembrane region" description="Helical" evidence="8">
    <location>
        <begin position="12"/>
        <end position="33"/>
    </location>
</feature>
<evidence type="ECO:0000256" key="5">
    <source>
        <dbReference type="ARBA" id="ARBA00022692"/>
    </source>
</evidence>
<dbReference type="PANTHER" id="PTHR34975:SF2">
    <property type="entry name" value="SPORE GERMINATION PROTEIN A2"/>
    <property type="match status" value="1"/>
</dbReference>
<evidence type="ECO:0000313" key="9">
    <source>
        <dbReference type="EMBL" id="SMG23543.1"/>
    </source>
</evidence>
<evidence type="ECO:0000256" key="4">
    <source>
        <dbReference type="ARBA" id="ARBA00022544"/>
    </source>
</evidence>
<feature type="transmembrane region" description="Helical" evidence="8">
    <location>
        <begin position="273"/>
        <end position="295"/>
    </location>
</feature>
<gene>
    <name evidence="9" type="ORF">SAMN06295960_1306</name>
</gene>
<evidence type="ECO:0000313" key="10">
    <source>
        <dbReference type="Proteomes" id="UP000193834"/>
    </source>
</evidence>
<evidence type="ECO:0000256" key="2">
    <source>
        <dbReference type="ARBA" id="ARBA00007998"/>
    </source>
</evidence>
<keyword evidence="7 8" id="KW-0472">Membrane</keyword>
<dbReference type="GO" id="GO:0009847">
    <property type="term" value="P:spore germination"/>
    <property type="evidence" value="ECO:0007669"/>
    <property type="project" value="InterPro"/>
</dbReference>
<comment type="similarity">
    <text evidence="2">Belongs to the amino acid-polyamine-organocation (APC) superfamily. Spore germination protein (SGP) (TC 2.A.3.9) family.</text>
</comment>
<evidence type="ECO:0000256" key="1">
    <source>
        <dbReference type="ARBA" id="ARBA00004141"/>
    </source>
</evidence>
<dbReference type="Pfam" id="PF03845">
    <property type="entry name" value="Spore_permease"/>
    <property type="match status" value="1"/>
</dbReference>
<dbReference type="NCBIfam" id="TIGR00912">
    <property type="entry name" value="2A0309"/>
    <property type="match status" value="1"/>
</dbReference>
<keyword evidence="4" id="KW-0309">Germination</keyword>
<feature type="transmembrane region" description="Helical" evidence="8">
    <location>
        <begin position="224"/>
        <end position="246"/>
    </location>
</feature>
<dbReference type="STRING" id="1852522.SAMN06295960_1306"/>
<feature type="transmembrane region" description="Helical" evidence="8">
    <location>
        <begin position="146"/>
        <end position="168"/>
    </location>
</feature>
<dbReference type="PANTHER" id="PTHR34975">
    <property type="entry name" value="SPORE GERMINATION PROTEIN A2"/>
    <property type="match status" value="1"/>
</dbReference>
<keyword evidence="5 8" id="KW-0812">Transmembrane</keyword>
<evidence type="ECO:0000256" key="8">
    <source>
        <dbReference type="SAM" id="Phobius"/>
    </source>
</evidence>
<feature type="transmembrane region" description="Helical" evidence="8">
    <location>
        <begin position="118"/>
        <end position="139"/>
    </location>
</feature>
<dbReference type="InterPro" id="IPR004761">
    <property type="entry name" value="Spore_GerAB"/>
</dbReference>
<evidence type="ECO:0000256" key="6">
    <source>
        <dbReference type="ARBA" id="ARBA00022989"/>
    </source>
</evidence>
<dbReference type="EMBL" id="FXAZ01000001">
    <property type="protein sequence ID" value="SMG23543.1"/>
    <property type="molecule type" value="Genomic_DNA"/>
</dbReference>
<dbReference type="GO" id="GO:0016020">
    <property type="term" value="C:membrane"/>
    <property type="evidence" value="ECO:0007669"/>
    <property type="project" value="UniProtKB-SubCell"/>
</dbReference>
<reference evidence="9 10" key="1">
    <citation type="submission" date="2017-04" db="EMBL/GenBank/DDBJ databases">
        <authorList>
            <person name="Afonso C.L."/>
            <person name="Miller P.J."/>
            <person name="Scott M.A."/>
            <person name="Spackman E."/>
            <person name="Goraichik I."/>
            <person name="Dimitrov K.M."/>
            <person name="Suarez D.L."/>
            <person name="Swayne D.E."/>
        </authorList>
    </citation>
    <scope>NUCLEOTIDE SEQUENCE [LARGE SCALE GENOMIC DNA]</scope>
    <source>
        <strain evidence="9 10">11</strain>
    </source>
</reference>
<protein>
    <submittedName>
        <fullName evidence="9">Spore germination protein (Amino acid permease)</fullName>
    </submittedName>
</protein>
<feature type="transmembrane region" description="Helical" evidence="8">
    <location>
        <begin position="45"/>
        <end position="68"/>
    </location>
</feature>
<comment type="subcellular location">
    <subcellularLocation>
        <location evidence="1">Membrane</location>
        <topology evidence="1">Multi-pass membrane protein</topology>
    </subcellularLocation>
</comment>
<sequence length="380" mass="43618">MKINDVPRKNLQFHAFLLFFAISSAQIGVGIFSFQRSIFQACGHIAWIAVIIAGLIAHLILWSIIKILQKYESADLFGIHYDIFGKYAGVVLNILFLFQYICTIVAIMRNYIEIIQVWIFPDIPSWVVIILLSILTFYTSSGGIRVILGVCVIQFTIILMTVLLSFSPLEYAVWNQLLPIEVDNIKELINGVMRMGFSLAGFEVVWFLYPFVRNKQKAMLHAHHSLGFTNIVYLFLTIVSLVYFSADQLQEGLWPSIDILKIVKYTYLERIEFIVISIWMVVTMSGLALFIWIIGRGCKRMWNLKPNMIAIITLMLAFVANINIDEHVEIKQLNAFIGMQVIASTFIYPVLLSFIVMIVHSYRQRKNNEGGQQHESMEDI</sequence>
<evidence type="ECO:0000256" key="7">
    <source>
        <dbReference type="ARBA" id="ARBA00023136"/>
    </source>
</evidence>
<feature type="transmembrane region" description="Helical" evidence="8">
    <location>
        <begin position="307"/>
        <end position="324"/>
    </location>
</feature>
<dbReference type="Proteomes" id="UP000193834">
    <property type="component" value="Unassembled WGS sequence"/>
</dbReference>
<dbReference type="AlphaFoldDB" id="A0A1X7J728"/>
<feature type="transmembrane region" description="Helical" evidence="8">
    <location>
        <begin position="336"/>
        <end position="359"/>
    </location>
</feature>
<proteinExistence type="inferred from homology"/>
<dbReference type="RefSeq" id="WP_085493462.1">
    <property type="nucleotide sequence ID" value="NZ_FXAZ01000001.1"/>
</dbReference>
<dbReference type="Gene3D" id="1.20.1740.10">
    <property type="entry name" value="Amino acid/polyamine transporter I"/>
    <property type="match status" value="1"/>
</dbReference>
<evidence type="ECO:0000256" key="3">
    <source>
        <dbReference type="ARBA" id="ARBA00022448"/>
    </source>
</evidence>
<dbReference type="OrthoDB" id="2380240at2"/>
<organism evidence="9 10">
    <name type="scientific">Paenibacillus aquistagni</name>
    <dbReference type="NCBI Taxonomy" id="1852522"/>
    <lineage>
        <taxon>Bacteria</taxon>
        <taxon>Bacillati</taxon>
        <taxon>Bacillota</taxon>
        <taxon>Bacilli</taxon>
        <taxon>Bacillales</taxon>
        <taxon>Paenibacillaceae</taxon>
        <taxon>Paenibacillus</taxon>
    </lineage>
</organism>